<evidence type="ECO:0000256" key="1">
    <source>
        <dbReference type="ARBA" id="ARBA00004141"/>
    </source>
</evidence>
<reference evidence="8" key="1">
    <citation type="submission" date="2021-08" db="EMBL/GenBank/DDBJ databases">
        <authorList>
            <person name="Zhang H."/>
            <person name="Xu M."/>
            <person name="Yu Z."/>
            <person name="Yang L."/>
            <person name="Cai Y."/>
        </authorList>
    </citation>
    <scope>NUCLEOTIDE SEQUENCE</scope>
    <source>
        <strain evidence="8">CHL1</strain>
    </source>
</reference>
<dbReference type="GO" id="GO:0022857">
    <property type="term" value="F:transmembrane transporter activity"/>
    <property type="evidence" value="ECO:0007669"/>
    <property type="project" value="InterPro"/>
</dbReference>
<dbReference type="PANTHER" id="PTHR23505">
    <property type="entry name" value="SPINSTER"/>
    <property type="match status" value="1"/>
</dbReference>
<proteinExistence type="predicted"/>
<accession>A0A9E6R8N2</accession>
<keyword evidence="2" id="KW-0813">Transport</keyword>
<name>A0A9E6R8N2_9HYPH</name>
<dbReference type="GO" id="GO:0016020">
    <property type="term" value="C:membrane"/>
    <property type="evidence" value="ECO:0007669"/>
    <property type="project" value="UniProtKB-SubCell"/>
</dbReference>
<dbReference type="PANTHER" id="PTHR23505:SF79">
    <property type="entry name" value="PROTEIN SPINSTER"/>
    <property type="match status" value="1"/>
</dbReference>
<dbReference type="InterPro" id="IPR036259">
    <property type="entry name" value="MFS_trans_sf"/>
</dbReference>
<dbReference type="KEGG" id="cmet:K6K41_18255"/>
<dbReference type="Pfam" id="PF07690">
    <property type="entry name" value="MFS_1"/>
    <property type="match status" value="1"/>
</dbReference>
<evidence type="ECO:0000313" key="9">
    <source>
        <dbReference type="Proteomes" id="UP000825701"/>
    </source>
</evidence>
<evidence type="ECO:0000256" key="2">
    <source>
        <dbReference type="ARBA" id="ARBA00022448"/>
    </source>
</evidence>
<feature type="compositionally biased region" description="Gly residues" evidence="6">
    <location>
        <begin position="219"/>
        <end position="239"/>
    </location>
</feature>
<evidence type="ECO:0000256" key="6">
    <source>
        <dbReference type="SAM" id="MobiDB-lite"/>
    </source>
</evidence>
<dbReference type="SUPFAM" id="SSF103473">
    <property type="entry name" value="MFS general substrate transporter"/>
    <property type="match status" value="1"/>
</dbReference>
<dbReference type="EMBL" id="CP081869">
    <property type="protein sequence ID" value="QZN98853.1"/>
    <property type="molecule type" value="Genomic_DNA"/>
</dbReference>
<dbReference type="InterPro" id="IPR011701">
    <property type="entry name" value="MFS"/>
</dbReference>
<comment type="subcellular location">
    <subcellularLocation>
        <location evidence="1">Membrane</location>
        <topology evidence="1">Multi-pass membrane protein</topology>
    </subcellularLocation>
</comment>
<feature type="compositionally biased region" description="Basic residues" evidence="6">
    <location>
        <begin position="244"/>
        <end position="264"/>
    </location>
</feature>
<dbReference type="AlphaFoldDB" id="A0A9E6R8N2"/>
<feature type="transmembrane region" description="Helical" evidence="7">
    <location>
        <begin position="38"/>
        <end position="60"/>
    </location>
</feature>
<dbReference type="Proteomes" id="UP000825701">
    <property type="component" value="Chromosome"/>
</dbReference>
<feature type="compositionally biased region" description="Basic residues" evidence="6">
    <location>
        <begin position="271"/>
        <end position="284"/>
    </location>
</feature>
<keyword evidence="3 7" id="KW-0812">Transmembrane</keyword>
<gene>
    <name evidence="8" type="ORF">K6K41_18255</name>
</gene>
<evidence type="ECO:0000313" key="8">
    <source>
        <dbReference type="EMBL" id="QZN98853.1"/>
    </source>
</evidence>
<keyword evidence="9" id="KW-1185">Reference proteome</keyword>
<feature type="compositionally biased region" description="Basic residues" evidence="6">
    <location>
        <begin position="390"/>
        <end position="401"/>
    </location>
</feature>
<feature type="transmembrane region" description="Helical" evidence="7">
    <location>
        <begin position="139"/>
        <end position="159"/>
    </location>
</feature>
<keyword evidence="4 7" id="KW-1133">Transmembrane helix</keyword>
<protein>
    <submittedName>
        <fullName evidence="8">MFS transporter</fullName>
    </submittedName>
</protein>
<keyword evidence="5 7" id="KW-0472">Membrane</keyword>
<evidence type="ECO:0000256" key="4">
    <source>
        <dbReference type="ARBA" id="ARBA00022989"/>
    </source>
</evidence>
<evidence type="ECO:0000256" key="3">
    <source>
        <dbReference type="ARBA" id="ARBA00022692"/>
    </source>
</evidence>
<organism evidence="8 9">
    <name type="scientific">Chenggangzhangella methanolivorans</name>
    <dbReference type="NCBI Taxonomy" id="1437009"/>
    <lineage>
        <taxon>Bacteria</taxon>
        <taxon>Pseudomonadati</taxon>
        <taxon>Pseudomonadota</taxon>
        <taxon>Alphaproteobacteria</taxon>
        <taxon>Hyphomicrobiales</taxon>
        <taxon>Methylopilaceae</taxon>
        <taxon>Chenggangzhangella</taxon>
    </lineage>
</organism>
<evidence type="ECO:0000256" key="7">
    <source>
        <dbReference type="SAM" id="Phobius"/>
    </source>
</evidence>
<dbReference type="InterPro" id="IPR044770">
    <property type="entry name" value="MFS_spinster-like"/>
</dbReference>
<sequence length="459" mass="49282">MAIVLGLVHLAAFTDRYLIALAAPALKADLRLSDFQIGLLQGSAFVLVFAVAALAFGSVADRSRRTLVIAVSLACWSAANAAFAFCSTFGEMFSARVALGLGQAALSPAALSLIAATAPHGRIGQVVSIYTSGSTLGRSAAFLGGGALMSVLASAPLAFAGDPQAWRALFIVSVIPNFADRRRAGVARACARGRERAKSLPCVARLARPPLAPLRRPYRGGGSGHDGDPGGHGLDGHGAGAPARLRHRTRRRGLRSGRAGRRARRPPDRRRFARRLSPQRRKSGALHGAGLEPDERGAGRLPVLPRRGTNRDRWLARIDLCAGPRHARRLFGRADHDAPRDAWAGERALPVLQHADRVRAGAAPCGPSDRPAVRGRRRPSFAFERDRRRMRDRRRGLRRKTGVAPSAYEKSRTENGLALSDQLRSGTLRQGSNSAALLIRRLSPGGMSTRGSMIFRARR</sequence>
<feature type="transmembrane region" description="Helical" evidence="7">
    <location>
        <begin position="67"/>
        <end position="85"/>
    </location>
</feature>
<feature type="region of interest" description="Disordered" evidence="6">
    <location>
        <begin position="388"/>
        <end position="415"/>
    </location>
</feature>
<dbReference type="Gene3D" id="1.20.1250.20">
    <property type="entry name" value="MFS general substrate transporter like domains"/>
    <property type="match status" value="1"/>
</dbReference>
<evidence type="ECO:0000256" key="5">
    <source>
        <dbReference type="ARBA" id="ARBA00023136"/>
    </source>
</evidence>
<feature type="transmembrane region" description="Helical" evidence="7">
    <location>
        <begin position="97"/>
        <end position="118"/>
    </location>
</feature>
<feature type="region of interest" description="Disordered" evidence="6">
    <location>
        <begin position="213"/>
        <end position="306"/>
    </location>
</feature>